<keyword evidence="3" id="KW-1185">Reference proteome</keyword>
<evidence type="ECO:0000313" key="2">
    <source>
        <dbReference type="EMBL" id="AGH26386.1"/>
    </source>
</evidence>
<dbReference type="Proteomes" id="UP000201235">
    <property type="component" value="Segment"/>
</dbReference>
<name>M4QGA0_9CAUD</name>
<dbReference type="Gene3D" id="2.40.50.260">
    <property type="entry name" value="Nucleic acid-binding protein domain"/>
    <property type="match status" value="1"/>
</dbReference>
<organism evidence="2 3">
    <name type="scientific">Cyanophage P-RSM1</name>
    <dbReference type="NCBI Taxonomy" id="536444"/>
    <lineage>
        <taxon>Viruses</taxon>
        <taxon>Duplodnaviria</taxon>
        <taxon>Heunggongvirae</taxon>
        <taxon>Uroviricota</taxon>
        <taxon>Caudoviricetes</taxon>
        <taxon>Pantevenvirales</taxon>
        <taxon>Kyanoviridae</taxon>
        <taxon>Emcearvirus</taxon>
        <taxon>Emcearvirus gerard</taxon>
    </lineage>
</organism>
<gene>
    <name evidence="2" type="ORF">CPPG_00069</name>
</gene>
<evidence type="ECO:0008006" key="4">
    <source>
        <dbReference type="Google" id="ProtNLM"/>
    </source>
</evidence>
<sequence length="848" mass="89436">MQTVEGILNEPQVNFVGKDGFFWWVGEVEDNEDPMELGRCKVRVLGYYTNVRGGTVADLPTDNLPWATVLQHACQAGNDGQGESAGQLQPGAIVMGFFMDGESAQMPIVIGVLRIQKGKSKKHNFTLTGENMEDGSPGTVNPALRRTADPNSIDINNKDNASGSNAVKLPGSEVSPEPAGPGSPNNVGVHLPGSAGNTAKPRSPTKPIATANGVGGPWKSVESKLNYLIEDVADTAGTLVATEDGNFIDIVSGKVVTIEKLTAKLQNFLGAIFSQIVSAIREATSQLAEKVGGALDFSKLAPGVPFAQMEVITQAVTQILSSLCIFDSEITNFIQDPVSAIQSGIESLLSGAISKAQMVVQGVQDTIDSIVCSVQKVLDQLKSVINTVKSATSAVAGVDEIISSWEEGTGIFDGGSDMFQNGLTGLAGLLALFVKFIGGGCDRKPDGGKDNHGYFPLFGVTNCSDEELEAINKIRGSNRGSCNSSGGGSEAANGVLDQIFTKADPYLQVAKTFVDGGYDHHVGTPGRQAHVVKEPSGTTHSSYNINNNTFAEWTYKKQVKSQNPDISDEELAKKTEEYKKANRGGSKDDTGNLVADHSAYAGNHTVDVMGDDCATVDGDKVVNVEGDYRLKVTGDCHIEVGGGFFFAAEGAPKTVDRNGKKKSEKIQKHQITFASDVDIKTAGAKMELQAAEFGFGAPNMKFTGSTFENSYKVQKMTGNEIIATGNSVINILTPVLNQMINTEATSMVAAPGIYTLCHGNITTTQNPSKTIPTPYNKLLNPTGPVSVTCGLTGYNQQVLEGAHNVNVVKGVINMTALKGAVSITATKGAMSLTAGGVMKLTAKTIFLN</sequence>
<protein>
    <recommendedName>
        <fullName evidence="4">Baseplate hub + tail lysozyme</fullName>
    </recommendedName>
</protein>
<evidence type="ECO:0000256" key="1">
    <source>
        <dbReference type="SAM" id="MobiDB-lite"/>
    </source>
</evidence>
<proteinExistence type="predicted"/>
<evidence type="ECO:0000313" key="3">
    <source>
        <dbReference type="Proteomes" id="UP000201235"/>
    </source>
</evidence>
<dbReference type="RefSeq" id="YP_007877621.1">
    <property type="nucleotide sequence ID" value="NC_021071.1"/>
</dbReference>
<dbReference type="SUPFAM" id="SSF69255">
    <property type="entry name" value="gp5 N-terminal domain-like"/>
    <property type="match status" value="1"/>
</dbReference>
<reference evidence="2 3" key="1">
    <citation type="submission" date="2010-11" db="EMBL/GenBank/DDBJ databases">
        <title>The Genome Sequence of Cyanophage P-RSM1.</title>
        <authorList>
            <consortium name="The Broad Institute Genome Sequencing Platform"/>
            <person name="Henn M.R."/>
            <person name="Sullivan M.S."/>
            <person name="Osburne M.S."/>
            <person name="Levin J."/>
            <person name="Malboeuf C."/>
            <person name="Casali M."/>
            <person name="Russ C."/>
            <person name="Lennon N."/>
            <person name="Chapman S.B."/>
            <person name="Erlich R."/>
            <person name="Young S.K."/>
            <person name="Yandava C."/>
            <person name="Zeng Q."/>
            <person name="Alvarado L."/>
            <person name="Anderson S."/>
            <person name="Berlin A."/>
            <person name="Chen Z."/>
            <person name="Freedman E."/>
            <person name="Gellesch M."/>
            <person name="Goldberg J."/>
            <person name="Green L."/>
            <person name="Griggs A."/>
            <person name="Gujja S."/>
            <person name="Heilman E.R."/>
            <person name="Heiman D."/>
            <person name="Hollinger A."/>
            <person name="Howarth C."/>
            <person name="Larson L."/>
            <person name="Mehta T."/>
            <person name="Pearson M."/>
            <person name="Roberts A."/>
            <person name="Ryan E."/>
            <person name="Saif S."/>
            <person name="Shea T."/>
            <person name="Shenoy N."/>
            <person name="Sisk P."/>
            <person name="Stolte C."/>
            <person name="Sykes S."/>
            <person name="White J."/>
            <person name="Yu Q."/>
            <person name="Coleman M.L."/>
            <person name="Huang K.H."/>
            <person name="Weigele P.R."/>
            <person name="DeFrancesco A.S."/>
            <person name="Kern S.E."/>
            <person name="Thompson L.R."/>
            <person name="Fu R."/>
            <person name="Hombeck B."/>
            <person name="Chisholm S.W."/>
            <person name="Haas B."/>
            <person name="Nusbaum C."/>
            <person name="Birren B."/>
        </authorList>
    </citation>
    <scope>NUCLEOTIDE SEQUENCE [LARGE SCALE GENOMIC DNA]</scope>
    <source>
        <strain evidence="2 3">P-RSM1</strain>
    </source>
</reference>
<accession>M4QGA0</accession>
<dbReference type="EMBL" id="HQ634175">
    <property type="protein sequence ID" value="AGH26386.1"/>
    <property type="molecule type" value="Genomic_DNA"/>
</dbReference>
<feature type="compositionally biased region" description="Polar residues" evidence="1">
    <location>
        <begin position="149"/>
        <end position="165"/>
    </location>
</feature>
<dbReference type="OrthoDB" id="6701at10239"/>
<dbReference type="GeneID" id="15312038"/>
<feature type="region of interest" description="Disordered" evidence="1">
    <location>
        <begin position="125"/>
        <end position="215"/>
    </location>
</feature>
<dbReference type="KEGG" id="vg:15312038"/>